<dbReference type="AlphaFoldDB" id="A0A9W9CHF1"/>
<comment type="caution">
    <text evidence="2">The sequence shown here is derived from an EMBL/GenBank/DDBJ whole genome shotgun (WGS) entry which is preliminary data.</text>
</comment>
<dbReference type="Proteomes" id="UP001140560">
    <property type="component" value="Unassembled WGS sequence"/>
</dbReference>
<accession>A0A9W9CHF1</accession>
<protein>
    <submittedName>
        <fullName evidence="2">Uncharacterized protein</fullName>
    </submittedName>
</protein>
<proteinExistence type="predicted"/>
<evidence type="ECO:0000256" key="1">
    <source>
        <dbReference type="SAM" id="MobiDB-lite"/>
    </source>
</evidence>
<reference evidence="2" key="1">
    <citation type="submission" date="2022-10" db="EMBL/GenBank/DDBJ databases">
        <title>Tapping the CABI collections for fungal endophytes: first genome assemblies for Collariella, Neodidymelliopsis, Ascochyta clinopodiicola, Didymella pomorum, Didymosphaeria variabile, Neocosmospora piperis and Neocucurbitaria cava.</title>
        <authorList>
            <person name="Hill R."/>
        </authorList>
    </citation>
    <scope>NUCLEOTIDE SEQUENCE</scope>
    <source>
        <strain evidence="2">IMI 356814</strain>
    </source>
</reference>
<keyword evidence="3" id="KW-1185">Reference proteome</keyword>
<organism evidence="2 3">
    <name type="scientific">Neocucurbitaria cava</name>
    <dbReference type="NCBI Taxonomy" id="798079"/>
    <lineage>
        <taxon>Eukaryota</taxon>
        <taxon>Fungi</taxon>
        <taxon>Dikarya</taxon>
        <taxon>Ascomycota</taxon>
        <taxon>Pezizomycotina</taxon>
        <taxon>Dothideomycetes</taxon>
        <taxon>Pleosporomycetidae</taxon>
        <taxon>Pleosporales</taxon>
        <taxon>Pleosporineae</taxon>
        <taxon>Cucurbitariaceae</taxon>
        <taxon>Neocucurbitaria</taxon>
    </lineage>
</organism>
<name>A0A9W9CHF1_9PLEO</name>
<evidence type="ECO:0000313" key="3">
    <source>
        <dbReference type="Proteomes" id="UP001140560"/>
    </source>
</evidence>
<dbReference type="EMBL" id="JAPEUY010000021">
    <property type="protein sequence ID" value="KAJ4362355.1"/>
    <property type="molecule type" value="Genomic_DNA"/>
</dbReference>
<gene>
    <name evidence="2" type="ORF">N0V83_010448</name>
</gene>
<sequence length="196" mass="21251">MTPSGRKLPLSPLRPTPKQDFGKRKPGHTQSSSSTKRPHVETGPPRLSKKPAITGAFVRLPLQVNNTDNDTTFLHLTRGVDAAHPAHKETSTKGSSAHRRPLLAPRPTLLQAPVTPGTTSSELKGGIEDVKASGLSLSSKVDLLKEEMAEFQQVVIHNQRLFGQALRELLTQSNCDASILDGLLAPAARDEREHVE</sequence>
<feature type="region of interest" description="Disordered" evidence="1">
    <location>
        <begin position="1"/>
        <end position="52"/>
    </location>
</feature>
<evidence type="ECO:0000313" key="2">
    <source>
        <dbReference type="EMBL" id="KAJ4362355.1"/>
    </source>
</evidence>